<keyword evidence="2" id="KW-0645">Protease</keyword>
<accession>A0A0E0NDB3</accession>
<evidence type="ECO:0000256" key="3">
    <source>
        <dbReference type="ARBA" id="ARBA00022801"/>
    </source>
</evidence>
<dbReference type="InterPro" id="IPR038765">
    <property type="entry name" value="Papain-like_cys_pep_sf"/>
</dbReference>
<keyword evidence="3" id="KW-0378">Hydrolase</keyword>
<dbReference type="GO" id="GO:0008234">
    <property type="term" value="F:cysteine-type peptidase activity"/>
    <property type="evidence" value="ECO:0007669"/>
    <property type="project" value="InterPro"/>
</dbReference>
<evidence type="ECO:0000256" key="2">
    <source>
        <dbReference type="ARBA" id="ARBA00022670"/>
    </source>
</evidence>
<proteinExistence type="inferred from homology"/>
<dbReference type="Pfam" id="PF02902">
    <property type="entry name" value="Peptidase_C48"/>
    <property type="match status" value="1"/>
</dbReference>
<dbReference type="AlphaFoldDB" id="A0A0E0NDB3"/>
<feature type="domain" description="Ubiquitin-like protease family profile" evidence="4">
    <location>
        <begin position="69"/>
        <end position="122"/>
    </location>
</feature>
<reference evidence="5" key="2">
    <citation type="submission" date="2015-06" db="UniProtKB">
        <authorList>
            <consortium name="EnsemblPlants"/>
        </authorList>
    </citation>
    <scope>IDENTIFICATION</scope>
</reference>
<sequence>MAGERRKPLVVRDGRRIRSYSPRSAGGMGPRPHPLLFAKIQLTKKEDPFITYFNKTKDNKVMVHIEEVKVNRKSMKVLTEPEYLNDDIFLPTNITEIHWYLAILNAKRREVQILDSLAKPISEHRPRTRACASRVAYTPLSSWSIGADLISQKIKYRQLQ</sequence>
<dbReference type="Gene3D" id="3.40.395.10">
    <property type="entry name" value="Adenoviral Proteinase, Chain A"/>
    <property type="match status" value="1"/>
</dbReference>
<protein>
    <recommendedName>
        <fullName evidence="4">Ubiquitin-like protease family profile domain-containing protein</fullName>
    </recommendedName>
</protein>
<dbReference type="GO" id="GO:0006508">
    <property type="term" value="P:proteolysis"/>
    <property type="evidence" value="ECO:0007669"/>
    <property type="project" value="UniProtKB-KW"/>
</dbReference>
<evidence type="ECO:0000313" key="5">
    <source>
        <dbReference type="EnsemblPlants" id="ORUFI02G13010.3"/>
    </source>
</evidence>
<keyword evidence="6" id="KW-1185">Reference proteome</keyword>
<reference evidence="6" key="1">
    <citation type="submission" date="2013-06" db="EMBL/GenBank/DDBJ databases">
        <authorList>
            <person name="Zhao Q."/>
        </authorList>
    </citation>
    <scope>NUCLEOTIDE SEQUENCE</scope>
    <source>
        <strain evidence="6">cv. W1943</strain>
    </source>
</reference>
<evidence type="ECO:0000313" key="6">
    <source>
        <dbReference type="Proteomes" id="UP000008022"/>
    </source>
</evidence>
<evidence type="ECO:0000256" key="1">
    <source>
        <dbReference type="ARBA" id="ARBA00005234"/>
    </source>
</evidence>
<evidence type="ECO:0000259" key="4">
    <source>
        <dbReference type="Pfam" id="PF02902"/>
    </source>
</evidence>
<dbReference type="SUPFAM" id="SSF54001">
    <property type="entry name" value="Cysteine proteinases"/>
    <property type="match status" value="1"/>
</dbReference>
<organism evidence="5 6">
    <name type="scientific">Oryza rufipogon</name>
    <name type="common">Brownbeard rice</name>
    <name type="synonym">Asian wild rice</name>
    <dbReference type="NCBI Taxonomy" id="4529"/>
    <lineage>
        <taxon>Eukaryota</taxon>
        <taxon>Viridiplantae</taxon>
        <taxon>Streptophyta</taxon>
        <taxon>Embryophyta</taxon>
        <taxon>Tracheophyta</taxon>
        <taxon>Spermatophyta</taxon>
        <taxon>Magnoliopsida</taxon>
        <taxon>Liliopsida</taxon>
        <taxon>Poales</taxon>
        <taxon>Poaceae</taxon>
        <taxon>BOP clade</taxon>
        <taxon>Oryzoideae</taxon>
        <taxon>Oryzeae</taxon>
        <taxon>Oryzinae</taxon>
        <taxon>Oryza</taxon>
    </lineage>
</organism>
<name>A0A0E0NDB3_ORYRU</name>
<dbReference type="Proteomes" id="UP000008022">
    <property type="component" value="Unassembled WGS sequence"/>
</dbReference>
<dbReference type="InterPro" id="IPR003653">
    <property type="entry name" value="Peptidase_C48_C"/>
</dbReference>
<dbReference type="EnsemblPlants" id="ORUFI02G13010.3">
    <property type="protein sequence ID" value="ORUFI02G13010.3"/>
    <property type="gene ID" value="ORUFI02G13010"/>
</dbReference>
<dbReference type="Gramene" id="ORUFI02G13010.3">
    <property type="protein sequence ID" value="ORUFI02G13010.3"/>
    <property type="gene ID" value="ORUFI02G13010"/>
</dbReference>
<comment type="similarity">
    <text evidence="1">Belongs to the peptidase C48 family.</text>
</comment>